<keyword evidence="3" id="KW-1185">Reference proteome</keyword>
<reference evidence="3" key="1">
    <citation type="submission" date="2016-09" db="EMBL/GenBank/DDBJ databases">
        <authorList>
            <person name="Jeantristanb JTB J.-T."/>
            <person name="Ricardo R."/>
        </authorList>
    </citation>
    <scope>NUCLEOTIDE SEQUENCE [LARGE SCALE GENOMIC DNA]</scope>
</reference>
<evidence type="ECO:0000313" key="3">
    <source>
        <dbReference type="Proteomes" id="UP000198372"/>
    </source>
</evidence>
<evidence type="ECO:0000313" key="2">
    <source>
        <dbReference type="EMBL" id="SCV71586.1"/>
    </source>
</evidence>
<name>A0A238FKJ9_9BASI</name>
<dbReference type="Proteomes" id="UP000198372">
    <property type="component" value="Unassembled WGS sequence"/>
</dbReference>
<proteinExistence type="predicted"/>
<feature type="compositionally biased region" description="Basic and acidic residues" evidence="1">
    <location>
        <begin position="135"/>
        <end position="158"/>
    </location>
</feature>
<gene>
    <name evidence="2" type="ORF">BQ2448_3174</name>
</gene>
<evidence type="ECO:0000256" key="1">
    <source>
        <dbReference type="SAM" id="MobiDB-lite"/>
    </source>
</evidence>
<feature type="region of interest" description="Disordered" evidence="1">
    <location>
        <begin position="1"/>
        <end position="60"/>
    </location>
</feature>
<accession>A0A238FKJ9</accession>
<protein>
    <submittedName>
        <fullName evidence="2">BQ2448_3174 protein</fullName>
    </submittedName>
</protein>
<dbReference type="EMBL" id="FMSP01000007">
    <property type="protein sequence ID" value="SCV71586.1"/>
    <property type="molecule type" value="Genomic_DNA"/>
</dbReference>
<feature type="compositionally biased region" description="Polar residues" evidence="1">
    <location>
        <begin position="1"/>
        <end position="17"/>
    </location>
</feature>
<dbReference type="AlphaFoldDB" id="A0A238FKJ9"/>
<sequence>MSPSTNAGSSGSRNTGSGLHARTGSIKRTPSDLSRDLASVDLPPPSAITAAESYSKDLQRRNTVEKELDELDLDEPEGQCMRASFVSEARQGGNGIARSQRLPLWKESGDACPTLCGRPNIHDECSRSTCRPRTHRSDSEHTKLPSEKAAEEGARERS</sequence>
<dbReference type="STRING" id="269621.A0A238FKJ9"/>
<feature type="region of interest" description="Disordered" evidence="1">
    <location>
        <begin position="123"/>
        <end position="158"/>
    </location>
</feature>
<organism evidence="2 3">
    <name type="scientific">Microbotryum intermedium</name>
    <dbReference type="NCBI Taxonomy" id="269621"/>
    <lineage>
        <taxon>Eukaryota</taxon>
        <taxon>Fungi</taxon>
        <taxon>Dikarya</taxon>
        <taxon>Basidiomycota</taxon>
        <taxon>Pucciniomycotina</taxon>
        <taxon>Microbotryomycetes</taxon>
        <taxon>Microbotryales</taxon>
        <taxon>Microbotryaceae</taxon>
        <taxon>Microbotryum</taxon>
    </lineage>
</organism>